<dbReference type="PANTHER" id="PTHR10219:SF34">
    <property type="entry name" value="GLYCOLIPID TRANSFER PROTEIN 3"/>
    <property type="match status" value="1"/>
</dbReference>
<accession>A0AAP0P940</accession>
<feature type="domain" description="Glycolipid transfer protein" evidence="1">
    <location>
        <begin position="60"/>
        <end position="118"/>
    </location>
</feature>
<dbReference type="EMBL" id="JBBNAF010000006">
    <property type="protein sequence ID" value="KAK9134604.1"/>
    <property type="molecule type" value="Genomic_DNA"/>
</dbReference>
<dbReference type="Pfam" id="PF08718">
    <property type="entry name" value="GLTP"/>
    <property type="match status" value="1"/>
</dbReference>
<dbReference type="PANTHER" id="PTHR10219">
    <property type="entry name" value="GLYCOLIPID TRANSFER PROTEIN-RELATED"/>
    <property type="match status" value="1"/>
</dbReference>
<dbReference type="GO" id="GO:1902387">
    <property type="term" value="F:ceramide 1-phosphate binding"/>
    <property type="evidence" value="ECO:0007669"/>
    <property type="project" value="TreeGrafter"/>
</dbReference>
<dbReference type="InterPro" id="IPR036497">
    <property type="entry name" value="GLTP_sf"/>
</dbReference>
<dbReference type="SUPFAM" id="SSF110004">
    <property type="entry name" value="Glycolipid transfer protein, GLTP"/>
    <property type="match status" value="1"/>
</dbReference>
<gene>
    <name evidence="2" type="ORF">Syun_013934</name>
</gene>
<sequence>MKRRRADMEQKVCSEIRVAIEEVSKICKFNTRSDDSTSTSQQQQSEGGDIVNGGKNCYIAAQPFFNLCNLLIQVLDKIGPSMAVLRQDVHQNIQRLEKLCELDPAIYSNLVEVLKERTKGGKGKR</sequence>
<evidence type="ECO:0000313" key="3">
    <source>
        <dbReference type="Proteomes" id="UP001420932"/>
    </source>
</evidence>
<protein>
    <recommendedName>
        <fullName evidence="1">Glycolipid transfer protein domain-containing protein</fullName>
    </recommendedName>
</protein>
<reference evidence="2 3" key="1">
    <citation type="submission" date="2024-01" db="EMBL/GenBank/DDBJ databases">
        <title>Genome assemblies of Stephania.</title>
        <authorList>
            <person name="Yang L."/>
        </authorList>
    </citation>
    <scope>NUCLEOTIDE SEQUENCE [LARGE SCALE GENOMIC DNA]</scope>
    <source>
        <strain evidence="2">YNDBR</strain>
        <tissue evidence="2">Leaf</tissue>
    </source>
</reference>
<dbReference type="GO" id="GO:1902388">
    <property type="term" value="F:ceramide 1-phosphate transfer activity"/>
    <property type="evidence" value="ECO:0007669"/>
    <property type="project" value="TreeGrafter"/>
</dbReference>
<evidence type="ECO:0000313" key="2">
    <source>
        <dbReference type="EMBL" id="KAK9134604.1"/>
    </source>
</evidence>
<dbReference type="Proteomes" id="UP001420932">
    <property type="component" value="Unassembled WGS sequence"/>
</dbReference>
<dbReference type="AlphaFoldDB" id="A0AAP0P940"/>
<dbReference type="GO" id="GO:0005829">
    <property type="term" value="C:cytosol"/>
    <property type="evidence" value="ECO:0007669"/>
    <property type="project" value="TreeGrafter"/>
</dbReference>
<dbReference type="InterPro" id="IPR014830">
    <property type="entry name" value="Glycolipid_transfer_prot_dom"/>
</dbReference>
<evidence type="ECO:0000259" key="1">
    <source>
        <dbReference type="Pfam" id="PF08718"/>
    </source>
</evidence>
<keyword evidence="3" id="KW-1185">Reference proteome</keyword>
<organism evidence="2 3">
    <name type="scientific">Stephania yunnanensis</name>
    <dbReference type="NCBI Taxonomy" id="152371"/>
    <lineage>
        <taxon>Eukaryota</taxon>
        <taxon>Viridiplantae</taxon>
        <taxon>Streptophyta</taxon>
        <taxon>Embryophyta</taxon>
        <taxon>Tracheophyta</taxon>
        <taxon>Spermatophyta</taxon>
        <taxon>Magnoliopsida</taxon>
        <taxon>Ranunculales</taxon>
        <taxon>Menispermaceae</taxon>
        <taxon>Menispermoideae</taxon>
        <taxon>Cissampelideae</taxon>
        <taxon>Stephania</taxon>
    </lineage>
</organism>
<proteinExistence type="predicted"/>
<name>A0AAP0P940_9MAGN</name>
<dbReference type="GO" id="GO:0016020">
    <property type="term" value="C:membrane"/>
    <property type="evidence" value="ECO:0007669"/>
    <property type="project" value="TreeGrafter"/>
</dbReference>
<comment type="caution">
    <text evidence="2">The sequence shown here is derived from an EMBL/GenBank/DDBJ whole genome shotgun (WGS) entry which is preliminary data.</text>
</comment>
<dbReference type="Gene3D" id="1.10.3520.10">
    <property type="entry name" value="Glycolipid transfer protein"/>
    <property type="match status" value="1"/>
</dbReference>